<dbReference type="EMBL" id="VSWC01000183">
    <property type="protein sequence ID" value="KAA1069764.1"/>
    <property type="molecule type" value="Genomic_DNA"/>
</dbReference>
<sequence>MSSLITITEISGRMPDLQNTVPNPDPAFRVARSHRMCGVRIGTLAVPGHSSLTPAPRFRVGRVKHRQAPLAERPSSRGPPGPLERGDGV</sequence>
<accession>A0A5B0M1W0</accession>
<evidence type="ECO:0000256" key="1">
    <source>
        <dbReference type="SAM" id="MobiDB-lite"/>
    </source>
</evidence>
<evidence type="ECO:0000313" key="2">
    <source>
        <dbReference type="EMBL" id="KAA1069764.1"/>
    </source>
</evidence>
<dbReference type="Proteomes" id="UP000324748">
    <property type="component" value="Unassembled WGS sequence"/>
</dbReference>
<keyword evidence="3" id="KW-1185">Reference proteome</keyword>
<organism evidence="2 3">
    <name type="scientific">Puccinia graminis f. sp. tritici</name>
    <dbReference type="NCBI Taxonomy" id="56615"/>
    <lineage>
        <taxon>Eukaryota</taxon>
        <taxon>Fungi</taxon>
        <taxon>Dikarya</taxon>
        <taxon>Basidiomycota</taxon>
        <taxon>Pucciniomycotina</taxon>
        <taxon>Pucciniomycetes</taxon>
        <taxon>Pucciniales</taxon>
        <taxon>Pucciniaceae</taxon>
        <taxon>Puccinia</taxon>
    </lineage>
</organism>
<name>A0A5B0M1W0_PUCGR</name>
<gene>
    <name evidence="2" type="ORF">PGT21_032980</name>
</gene>
<reference evidence="2 3" key="1">
    <citation type="submission" date="2019-05" db="EMBL/GenBank/DDBJ databases">
        <title>Emergence of the Ug99 lineage of the wheat stem rust pathogen through somatic hybridization.</title>
        <authorList>
            <person name="Li F."/>
            <person name="Upadhyaya N.M."/>
            <person name="Sperschneider J."/>
            <person name="Matny O."/>
            <person name="Nguyen-Phuc H."/>
            <person name="Mago R."/>
            <person name="Raley C."/>
            <person name="Miller M.E."/>
            <person name="Silverstein K.A.T."/>
            <person name="Henningsen E."/>
            <person name="Hirsch C.D."/>
            <person name="Visser B."/>
            <person name="Pretorius Z.A."/>
            <person name="Steffenson B.J."/>
            <person name="Schwessinger B."/>
            <person name="Dodds P.N."/>
            <person name="Figueroa M."/>
        </authorList>
    </citation>
    <scope>NUCLEOTIDE SEQUENCE [LARGE SCALE GENOMIC DNA]</scope>
    <source>
        <strain evidence="2">21-0</strain>
    </source>
</reference>
<feature type="region of interest" description="Disordered" evidence="1">
    <location>
        <begin position="61"/>
        <end position="89"/>
    </location>
</feature>
<evidence type="ECO:0000313" key="3">
    <source>
        <dbReference type="Proteomes" id="UP000324748"/>
    </source>
</evidence>
<proteinExistence type="predicted"/>
<dbReference type="AlphaFoldDB" id="A0A5B0M1W0"/>
<comment type="caution">
    <text evidence="2">The sequence shown here is derived from an EMBL/GenBank/DDBJ whole genome shotgun (WGS) entry which is preliminary data.</text>
</comment>
<protein>
    <submittedName>
        <fullName evidence="2">Uncharacterized protein</fullName>
    </submittedName>
</protein>